<feature type="region of interest" description="Disordered" evidence="1">
    <location>
        <begin position="23"/>
        <end position="121"/>
    </location>
</feature>
<gene>
    <name evidence="2" type="ORF">A7U43_01945</name>
</gene>
<feature type="compositionally biased region" description="Acidic residues" evidence="1">
    <location>
        <begin position="67"/>
        <end position="76"/>
    </location>
</feature>
<dbReference type="EMBL" id="CP015596">
    <property type="protein sequence ID" value="ANE78261.1"/>
    <property type="molecule type" value="Genomic_DNA"/>
</dbReference>
<organism evidence="2 3">
    <name type="scientific">Mycobacterium adipatum</name>
    <dbReference type="NCBI Taxonomy" id="1682113"/>
    <lineage>
        <taxon>Bacteria</taxon>
        <taxon>Bacillati</taxon>
        <taxon>Actinomycetota</taxon>
        <taxon>Actinomycetes</taxon>
        <taxon>Mycobacteriales</taxon>
        <taxon>Mycobacteriaceae</taxon>
        <taxon>Mycobacterium</taxon>
    </lineage>
</organism>
<dbReference type="RefSeq" id="WP_053122705.1">
    <property type="nucleotide sequence ID" value="NZ_CP015596.1"/>
</dbReference>
<feature type="compositionally biased region" description="Basic and acidic residues" evidence="1">
    <location>
        <begin position="48"/>
        <end position="60"/>
    </location>
</feature>
<dbReference type="Proteomes" id="UP000077143">
    <property type="component" value="Chromosome"/>
</dbReference>
<reference evidence="2 3" key="1">
    <citation type="submission" date="2016-05" db="EMBL/GenBank/DDBJ databases">
        <title>Complete genome sequence of a phthalic acid esters degrading Mycobacterium sp. YC-RL4.</title>
        <authorList>
            <person name="Ren L."/>
            <person name="Fan S."/>
            <person name="Ruth N."/>
            <person name="Jia Y."/>
            <person name="Wang J."/>
            <person name="Qiao C."/>
        </authorList>
    </citation>
    <scope>NUCLEOTIDE SEQUENCE [LARGE SCALE GENOMIC DNA]</scope>
    <source>
        <strain evidence="2 3">YC-RL4</strain>
    </source>
</reference>
<evidence type="ECO:0000313" key="2">
    <source>
        <dbReference type="EMBL" id="ANE78261.1"/>
    </source>
</evidence>
<dbReference type="OrthoDB" id="5496837at2"/>
<evidence type="ECO:0000256" key="1">
    <source>
        <dbReference type="SAM" id="MobiDB-lite"/>
    </source>
</evidence>
<accession>A0A172UH43</accession>
<evidence type="ECO:0000313" key="3">
    <source>
        <dbReference type="Proteomes" id="UP000077143"/>
    </source>
</evidence>
<keyword evidence="3" id="KW-1185">Reference proteome</keyword>
<dbReference type="AlphaFoldDB" id="A0A172UH43"/>
<dbReference type="KEGG" id="madi:A7U43_01945"/>
<name>A0A172UH43_9MYCO</name>
<dbReference type="STRING" id="1682113.A7U43_01945"/>
<sequence>MSSDKCQVSGVLTDALHKVGNEFRGAAEAMPDEVPAEGIDPSTSEAVKQSHERTRRELDRGAQASDTGEEFTEDVEERARESAADIEGVNAKTELSSGNVSGGPMLGQQPPVPVAPAAAQQPMWTAMPQQMAMPAAAMGSAGGGMGGGGFSLPSFASAGPAGAGRQSGSGIRESALTKVGGPAVFGPLDAQQMKNAKEIVNTGLRMGASRDDIQIALMTAMTESNIRRLANDSVPESMLIENDGVGHDHDSTGPFQQRQSWGATADLMDPSTSAEKFFNELFKIPGRDQMDMGAAAQAVQRSAYPDAYSKHEQFADQLLDAIFMV</sequence>
<proteinExistence type="predicted"/>
<protein>
    <submittedName>
        <fullName evidence="2">Uncharacterized protein</fullName>
    </submittedName>
</protein>